<name>A0A0F6QWE2_9CORY</name>
<dbReference type="EMBL" id="CP011311">
    <property type="protein sequence ID" value="AKE38048.1"/>
    <property type="molecule type" value="Genomic_DNA"/>
</dbReference>
<keyword evidence="2" id="KW-0732">Signal</keyword>
<dbReference type="Proteomes" id="UP000033566">
    <property type="component" value="Chromosome"/>
</dbReference>
<dbReference type="OrthoDB" id="1701949at2"/>
<dbReference type="AlphaFoldDB" id="A0A0F6QWE2"/>
<dbReference type="PATRIC" id="fig|161896.4.peg.53"/>
<proteinExistence type="predicted"/>
<dbReference type="RefSeq" id="WP_046453122.1">
    <property type="nucleotide sequence ID" value="NZ_CP011311.1"/>
</dbReference>
<dbReference type="InterPro" id="IPR011438">
    <property type="entry name" value="DUF1541"/>
</dbReference>
<feature type="compositionally biased region" description="Basic and acidic residues" evidence="1">
    <location>
        <begin position="42"/>
        <end position="65"/>
    </location>
</feature>
<dbReference type="Pfam" id="PF07563">
    <property type="entry name" value="DUF1541"/>
    <property type="match status" value="2"/>
</dbReference>
<feature type="region of interest" description="Disordered" evidence="1">
    <location>
        <begin position="24"/>
        <end position="79"/>
    </location>
</feature>
<evidence type="ECO:0000256" key="1">
    <source>
        <dbReference type="SAM" id="MobiDB-lite"/>
    </source>
</evidence>
<evidence type="ECO:0000256" key="2">
    <source>
        <dbReference type="SAM" id="SignalP"/>
    </source>
</evidence>
<feature type="domain" description="DUF1541" evidence="3">
    <location>
        <begin position="148"/>
        <end position="197"/>
    </location>
</feature>
<organism evidence="4 5">
    <name type="scientific">Corynebacterium camporealensis</name>
    <dbReference type="NCBI Taxonomy" id="161896"/>
    <lineage>
        <taxon>Bacteria</taxon>
        <taxon>Bacillati</taxon>
        <taxon>Actinomycetota</taxon>
        <taxon>Actinomycetes</taxon>
        <taxon>Mycobacteriales</taxon>
        <taxon>Corynebacteriaceae</taxon>
        <taxon>Corynebacterium</taxon>
    </lineage>
</organism>
<sequence>MKRSITLAALVLTSTLALTACSDAADNSDDADTTSTTTATAETHETHQEDSTTADEEHGGHDHPADGGAPPAGIEEAEDPTYPVGTEVILTADHMPGMDGATATISGAFDTTTYSVSYTPTEGGAPVTDHRWVVHEELVDPGQAPLPDGASVVLDAEHMSGMKGAEATIDYSTEETVYMVDITVDGMTMTNHKWVTESEIQPAE</sequence>
<dbReference type="PROSITE" id="PS51257">
    <property type="entry name" value="PROKAR_LIPOPROTEIN"/>
    <property type="match status" value="1"/>
</dbReference>
<evidence type="ECO:0000313" key="5">
    <source>
        <dbReference type="Proteomes" id="UP000033566"/>
    </source>
</evidence>
<dbReference type="Gene3D" id="2.30.30.1210">
    <property type="entry name" value="Domain of unknown function DUF1541"/>
    <property type="match status" value="1"/>
</dbReference>
<gene>
    <name evidence="4" type="ORF">UL81_00275</name>
</gene>
<dbReference type="KEGG" id="ccj:UL81_00275"/>
<feature type="signal peptide" evidence="2">
    <location>
        <begin position="1"/>
        <end position="19"/>
    </location>
</feature>
<feature type="domain" description="DUF1541" evidence="3">
    <location>
        <begin position="84"/>
        <end position="135"/>
    </location>
</feature>
<evidence type="ECO:0000313" key="4">
    <source>
        <dbReference type="EMBL" id="AKE38048.1"/>
    </source>
</evidence>
<accession>A0A0F6QWE2</accession>
<keyword evidence="5" id="KW-1185">Reference proteome</keyword>
<feature type="chain" id="PRO_5039351831" description="DUF1541 domain-containing protein" evidence="2">
    <location>
        <begin position="20"/>
        <end position="204"/>
    </location>
</feature>
<protein>
    <recommendedName>
        <fullName evidence="3">DUF1541 domain-containing protein</fullName>
    </recommendedName>
</protein>
<dbReference type="HOGENOM" id="CLU_105728_0_0_11"/>
<reference evidence="4 5" key="1">
    <citation type="journal article" date="2015" name="Genome Announc.">
        <title>Complete Genome Sequence of Corynebacterium camporealensis DSM 44610, Isolated from the Milk of a Manchega Sheep with Subclinical Mastitis.</title>
        <authorList>
            <person name="Ruckert C."/>
            <person name="Albersmeier A."/>
            <person name="Winkler A."/>
            <person name="Tauch A."/>
        </authorList>
    </citation>
    <scope>NUCLEOTIDE SEQUENCE [LARGE SCALE GENOMIC DNA]</scope>
    <source>
        <strain evidence="4 5">DSM 44610</strain>
    </source>
</reference>
<evidence type="ECO:0000259" key="3">
    <source>
        <dbReference type="Pfam" id="PF07563"/>
    </source>
</evidence>